<proteinExistence type="predicted"/>
<comment type="caution">
    <text evidence="2">The sequence shown here is derived from an EMBL/GenBank/DDBJ whole genome shotgun (WGS) entry which is preliminary data.</text>
</comment>
<keyword evidence="1" id="KW-1133">Transmembrane helix</keyword>
<organism evidence="2 3">
    <name type="scientific">Streptodolium elevatio</name>
    <dbReference type="NCBI Taxonomy" id="3157996"/>
    <lineage>
        <taxon>Bacteria</taxon>
        <taxon>Bacillati</taxon>
        <taxon>Actinomycetota</taxon>
        <taxon>Actinomycetes</taxon>
        <taxon>Kitasatosporales</taxon>
        <taxon>Streptomycetaceae</taxon>
        <taxon>Streptodolium</taxon>
    </lineage>
</organism>
<keyword evidence="1" id="KW-0472">Membrane</keyword>
<name>A0ABV3DNK6_9ACTN</name>
<keyword evidence="1" id="KW-0812">Transmembrane</keyword>
<dbReference type="RefSeq" id="WP_358359101.1">
    <property type="nucleotide sequence ID" value="NZ_JBEZFP010000086.1"/>
</dbReference>
<evidence type="ECO:0000313" key="3">
    <source>
        <dbReference type="Proteomes" id="UP001551482"/>
    </source>
</evidence>
<keyword evidence="3" id="KW-1185">Reference proteome</keyword>
<gene>
    <name evidence="2" type="ORF">AB0C36_27990</name>
</gene>
<sequence length="114" mass="12510">MTDDPHETQAEAAVRKSVRQELRPLADTMRALGLDVRTSARKVAEQTPTFLTEEDRAALADRVNAETVRHVLTAAEAVSEVLAAHQRRTYRIFAIAFAALLATVMTLAALLVAR</sequence>
<reference evidence="2 3" key="1">
    <citation type="submission" date="2024-06" db="EMBL/GenBank/DDBJ databases">
        <title>The Natural Products Discovery Center: Release of the First 8490 Sequenced Strains for Exploring Actinobacteria Biosynthetic Diversity.</title>
        <authorList>
            <person name="Kalkreuter E."/>
            <person name="Kautsar S.A."/>
            <person name="Yang D."/>
            <person name="Bader C.D."/>
            <person name="Teijaro C.N."/>
            <person name="Fluegel L."/>
            <person name="Davis C.M."/>
            <person name="Simpson J.R."/>
            <person name="Lauterbach L."/>
            <person name="Steele A.D."/>
            <person name="Gui C."/>
            <person name="Meng S."/>
            <person name="Li G."/>
            <person name="Viehrig K."/>
            <person name="Ye F."/>
            <person name="Su P."/>
            <person name="Kiefer A.F."/>
            <person name="Nichols A."/>
            <person name="Cepeda A.J."/>
            <person name="Yan W."/>
            <person name="Fan B."/>
            <person name="Jiang Y."/>
            <person name="Adhikari A."/>
            <person name="Zheng C.-J."/>
            <person name="Schuster L."/>
            <person name="Cowan T.M."/>
            <person name="Smanski M.J."/>
            <person name="Chevrette M.G."/>
            <person name="De Carvalho L.P.S."/>
            <person name="Shen B."/>
        </authorList>
    </citation>
    <scope>NUCLEOTIDE SEQUENCE [LARGE SCALE GENOMIC DNA]</scope>
    <source>
        <strain evidence="2 3">NPDC048946</strain>
    </source>
</reference>
<evidence type="ECO:0000313" key="2">
    <source>
        <dbReference type="EMBL" id="MEU8137342.1"/>
    </source>
</evidence>
<evidence type="ECO:0000256" key="1">
    <source>
        <dbReference type="SAM" id="Phobius"/>
    </source>
</evidence>
<accession>A0ABV3DNK6</accession>
<feature type="transmembrane region" description="Helical" evidence="1">
    <location>
        <begin position="92"/>
        <end position="113"/>
    </location>
</feature>
<protein>
    <submittedName>
        <fullName evidence="2">Uncharacterized protein</fullName>
    </submittedName>
</protein>
<dbReference type="Proteomes" id="UP001551482">
    <property type="component" value="Unassembled WGS sequence"/>
</dbReference>
<dbReference type="EMBL" id="JBEZFP010000086">
    <property type="protein sequence ID" value="MEU8137342.1"/>
    <property type="molecule type" value="Genomic_DNA"/>
</dbReference>